<evidence type="ECO:0000256" key="5">
    <source>
        <dbReference type="ARBA" id="ARBA00023015"/>
    </source>
</evidence>
<proteinExistence type="inferred from homology"/>
<dbReference type="OrthoDB" id="2112800at2"/>
<dbReference type="GO" id="GO:0044781">
    <property type="term" value="P:bacterial-type flagellum organization"/>
    <property type="evidence" value="ECO:0007669"/>
    <property type="project" value="UniProtKB-KW"/>
</dbReference>
<dbReference type="SUPFAM" id="SSF101498">
    <property type="entry name" value="Anti-sigma factor FlgM"/>
    <property type="match status" value="1"/>
</dbReference>
<evidence type="ECO:0000256" key="3">
    <source>
        <dbReference type="ARBA" id="ARBA00022491"/>
    </source>
</evidence>
<evidence type="ECO:0000256" key="7">
    <source>
        <dbReference type="SAM" id="MobiDB-lite"/>
    </source>
</evidence>
<evidence type="ECO:0000256" key="1">
    <source>
        <dbReference type="ARBA" id="ARBA00005322"/>
    </source>
</evidence>
<keyword evidence="5" id="KW-0805">Transcription regulation</keyword>
<dbReference type="KEGG" id="cfer:D4Z93_09325"/>
<comment type="similarity">
    <text evidence="1">Belongs to the FlgM family.</text>
</comment>
<evidence type="ECO:0000256" key="4">
    <source>
        <dbReference type="ARBA" id="ARBA00022795"/>
    </source>
</evidence>
<dbReference type="EMBL" id="CP032416">
    <property type="protein sequence ID" value="AYD40720.1"/>
    <property type="molecule type" value="Genomic_DNA"/>
</dbReference>
<dbReference type="NCBIfam" id="TIGR03824">
    <property type="entry name" value="FlgM_jcvi"/>
    <property type="match status" value="1"/>
</dbReference>
<evidence type="ECO:0000256" key="2">
    <source>
        <dbReference type="ARBA" id="ARBA00017823"/>
    </source>
</evidence>
<dbReference type="Proteomes" id="UP000266301">
    <property type="component" value="Chromosome"/>
</dbReference>
<keyword evidence="9" id="KW-0966">Cell projection</keyword>
<accession>A0A386H4Y1</accession>
<feature type="region of interest" description="Disordered" evidence="7">
    <location>
        <begin position="74"/>
        <end position="94"/>
    </location>
</feature>
<evidence type="ECO:0000256" key="6">
    <source>
        <dbReference type="ARBA" id="ARBA00023163"/>
    </source>
</evidence>
<keyword evidence="9" id="KW-0969">Cilium</keyword>
<reference evidence="9 10" key="1">
    <citation type="journal article" date="2019" name="Int. J. Syst. Evol. Microbiol.">
        <title>Clostridium fermenticellae sp. nov., isolated from the mud in a fermentation cellar for the production of the Chinese liquor, baijiu.</title>
        <authorList>
            <person name="Xu P.X."/>
            <person name="Chai L.J."/>
            <person name="Qiu T."/>
            <person name="Zhang X.J."/>
            <person name="Lu Z.M."/>
            <person name="Xiao C."/>
            <person name="Wang S.T."/>
            <person name="Shen C.H."/>
            <person name="Shi J.S."/>
            <person name="Xu Z.H."/>
        </authorList>
    </citation>
    <scope>NUCLEOTIDE SEQUENCE [LARGE SCALE GENOMIC DNA]</scope>
    <source>
        <strain evidence="9 10">JN500901</strain>
    </source>
</reference>
<dbReference type="InterPro" id="IPR035890">
    <property type="entry name" value="Anti-sigma-28_factor_FlgM_sf"/>
</dbReference>
<keyword evidence="9" id="KW-0282">Flagellum</keyword>
<evidence type="ECO:0000313" key="9">
    <source>
        <dbReference type="EMBL" id="AYD40720.1"/>
    </source>
</evidence>
<keyword evidence="4" id="KW-1005">Bacterial flagellum biogenesis</keyword>
<name>A0A386H4Y1_9CLOT</name>
<dbReference type="AlphaFoldDB" id="A0A386H4Y1"/>
<evidence type="ECO:0000259" key="8">
    <source>
        <dbReference type="Pfam" id="PF04316"/>
    </source>
</evidence>
<dbReference type="Pfam" id="PF04316">
    <property type="entry name" value="FlgM"/>
    <property type="match status" value="1"/>
</dbReference>
<dbReference type="InterPro" id="IPR007412">
    <property type="entry name" value="FlgM"/>
</dbReference>
<keyword evidence="6" id="KW-0804">Transcription</keyword>
<dbReference type="GO" id="GO:0045892">
    <property type="term" value="P:negative regulation of DNA-templated transcription"/>
    <property type="evidence" value="ECO:0007669"/>
    <property type="project" value="InterPro"/>
</dbReference>
<dbReference type="Gene3D" id="6.10.140.30">
    <property type="entry name" value="Anti-sigma-28 factor FlgM"/>
    <property type="match status" value="1"/>
</dbReference>
<feature type="domain" description="Anti-sigma-28 factor FlgM C-terminal" evidence="8">
    <location>
        <begin position="32"/>
        <end position="84"/>
    </location>
</feature>
<protein>
    <recommendedName>
        <fullName evidence="2">Negative regulator of flagellin synthesis</fullName>
    </recommendedName>
</protein>
<keyword evidence="10" id="KW-1185">Reference proteome</keyword>
<organism evidence="9 10">
    <name type="scientific">Clostridium fermenticellae</name>
    <dbReference type="NCBI Taxonomy" id="2068654"/>
    <lineage>
        <taxon>Bacteria</taxon>
        <taxon>Bacillati</taxon>
        <taxon>Bacillota</taxon>
        <taxon>Clostridia</taxon>
        <taxon>Eubacteriales</taxon>
        <taxon>Clostridiaceae</taxon>
        <taxon>Clostridium</taxon>
    </lineage>
</organism>
<dbReference type="InterPro" id="IPR031316">
    <property type="entry name" value="FlgM_C"/>
</dbReference>
<dbReference type="RefSeq" id="WP_119972923.1">
    <property type="nucleotide sequence ID" value="NZ_CP032416.1"/>
</dbReference>
<keyword evidence="3" id="KW-0678">Repressor</keyword>
<evidence type="ECO:0000313" key="10">
    <source>
        <dbReference type="Proteomes" id="UP000266301"/>
    </source>
</evidence>
<sequence>MKVNGISSSNIVNLYNVNKRNVDKKQDAKQNDSIQISRLGKNLSTYSLDDKYVDNTDKIKELKDKIENGTYRPDSRKIAQKMMQGIKEAKSRKL</sequence>
<gene>
    <name evidence="9" type="primary">flgM</name>
    <name evidence="9" type="ORF">D4Z93_09325</name>
</gene>